<dbReference type="AlphaFoldDB" id="A0A146K526"/>
<dbReference type="GO" id="GO:0005634">
    <property type="term" value="C:nucleus"/>
    <property type="evidence" value="ECO:0007669"/>
    <property type="project" value="TreeGrafter"/>
</dbReference>
<protein>
    <submittedName>
        <fullName evidence="2">DNA polymerase kappa-related protein</fullName>
    </submittedName>
</protein>
<feature type="domain" description="UmuC" evidence="1">
    <location>
        <begin position="1"/>
        <end position="59"/>
    </location>
</feature>
<accession>A0A146K526</accession>
<dbReference type="Gene3D" id="3.30.70.270">
    <property type="match status" value="1"/>
</dbReference>
<dbReference type="InterPro" id="IPR043128">
    <property type="entry name" value="Rev_trsase/Diguanyl_cyclase"/>
</dbReference>
<dbReference type="InterPro" id="IPR036775">
    <property type="entry name" value="DNA_pol_Y-fam_lit_finger_sf"/>
</dbReference>
<dbReference type="InterPro" id="IPR050116">
    <property type="entry name" value="DNA_polymerase-Y"/>
</dbReference>
<dbReference type="GO" id="GO:0042276">
    <property type="term" value="P:error-prone translesion synthesis"/>
    <property type="evidence" value="ECO:0007669"/>
    <property type="project" value="TreeGrafter"/>
</dbReference>
<feature type="non-terminal residue" evidence="2">
    <location>
        <position position="1"/>
    </location>
</feature>
<evidence type="ECO:0000313" key="2">
    <source>
        <dbReference type="EMBL" id="JAP90965.1"/>
    </source>
</evidence>
<dbReference type="GO" id="GO:0003684">
    <property type="term" value="F:damaged DNA binding"/>
    <property type="evidence" value="ECO:0007669"/>
    <property type="project" value="InterPro"/>
</dbReference>
<dbReference type="GO" id="GO:0006281">
    <property type="term" value="P:DNA repair"/>
    <property type="evidence" value="ECO:0007669"/>
    <property type="project" value="InterPro"/>
</dbReference>
<name>A0A146K526_9EUKA</name>
<feature type="non-terminal residue" evidence="2">
    <location>
        <position position="150"/>
    </location>
</feature>
<dbReference type="SUPFAM" id="SSF100879">
    <property type="entry name" value="Lesion bypass DNA polymerase (Y-family), little finger domain"/>
    <property type="match status" value="1"/>
</dbReference>
<proteinExistence type="predicted"/>
<gene>
    <name evidence="2" type="ORF">TPC1_17567</name>
</gene>
<dbReference type="InterPro" id="IPR001126">
    <property type="entry name" value="UmuC"/>
</dbReference>
<reference evidence="2" key="1">
    <citation type="submission" date="2015-07" db="EMBL/GenBank/DDBJ databases">
        <title>Adaptation to a free-living lifestyle via gene acquisitions in the diplomonad Trepomonas sp. PC1.</title>
        <authorList>
            <person name="Xu F."/>
            <person name="Jerlstrom-Hultqvist J."/>
            <person name="Kolisko M."/>
            <person name="Simpson A.G.B."/>
            <person name="Roger A.J."/>
            <person name="Svard S.G."/>
            <person name="Andersson J.O."/>
        </authorList>
    </citation>
    <scope>NUCLEOTIDE SEQUENCE</scope>
    <source>
        <strain evidence="2">PC1</strain>
    </source>
</reference>
<organism evidence="2">
    <name type="scientific">Trepomonas sp. PC1</name>
    <dbReference type="NCBI Taxonomy" id="1076344"/>
    <lineage>
        <taxon>Eukaryota</taxon>
        <taxon>Metamonada</taxon>
        <taxon>Diplomonadida</taxon>
        <taxon>Hexamitidae</taxon>
        <taxon>Hexamitinae</taxon>
        <taxon>Trepomonas</taxon>
    </lineage>
</organism>
<sequence>VTCSCGVSYSAQLAKLVTDLKKPNGQTITQLQFESQWQLVQNSQNILFGLPVRKIWGIGQATELLLKNAFQITQIKDIYTKRSILKLCLPQSISNLIESACGLAELFQSFSDSTNAKSIGAEATFFETSSLQILKENLMYLCKKVCLRLV</sequence>
<dbReference type="GO" id="GO:0003887">
    <property type="term" value="F:DNA-directed DNA polymerase activity"/>
    <property type="evidence" value="ECO:0007669"/>
    <property type="project" value="TreeGrafter"/>
</dbReference>
<dbReference type="SUPFAM" id="SSF56672">
    <property type="entry name" value="DNA/RNA polymerases"/>
    <property type="match status" value="1"/>
</dbReference>
<dbReference type="Gene3D" id="1.10.150.20">
    <property type="entry name" value="5' to 3' exonuclease, C-terminal subdomain"/>
    <property type="match status" value="1"/>
</dbReference>
<dbReference type="EMBL" id="GDID01005641">
    <property type="protein sequence ID" value="JAP90965.1"/>
    <property type="molecule type" value="Transcribed_RNA"/>
</dbReference>
<dbReference type="InterPro" id="IPR043502">
    <property type="entry name" value="DNA/RNA_pol_sf"/>
</dbReference>
<evidence type="ECO:0000259" key="1">
    <source>
        <dbReference type="PROSITE" id="PS50173"/>
    </source>
</evidence>
<dbReference type="PANTHER" id="PTHR11076">
    <property type="entry name" value="DNA REPAIR POLYMERASE UMUC / TRANSFERASE FAMILY MEMBER"/>
    <property type="match status" value="1"/>
</dbReference>
<dbReference type="PANTHER" id="PTHR11076:SF33">
    <property type="entry name" value="DNA POLYMERASE KAPPA"/>
    <property type="match status" value="1"/>
</dbReference>
<dbReference type="PROSITE" id="PS50173">
    <property type="entry name" value="UMUC"/>
    <property type="match status" value="1"/>
</dbReference>